<dbReference type="PROSITE" id="PS50330">
    <property type="entry name" value="UIM"/>
    <property type="match status" value="1"/>
</dbReference>
<evidence type="ECO:0000313" key="3">
    <source>
        <dbReference type="EMBL" id="PSN68825.1"/>
    </source>
</evidence>
<sequence>MGGIVTLLKNKWISPPKPVTESYSGRNIIVTGSTSGIGFEVVVKFAALGASKIIIAARDVERGEMAKAQIESRTGKKGVLEVWELDMSSYESVVSFAKRAQSLDHLDIAVLNAGIRRNSYTLKKHGWEEDIQVNTLSTTLLAILILPKLKESKRYTGKTPILEFTSSGLHQKALISPEIAKEPNILQYYNTKENFKGGSQYKFTKLFLMYATNELAAHMSSGDVIITSIGPGLVKTKLTRDYKFPGAKLALAFFGAIFMRSPNQGANSILSGTTQGEAVHGRFWQHDQIQPLAPSVAGEDMRRLGLRVWNEIVQVLEIDVPEVTETLKSIMSFARWPLTLLRHLPRQRARQWIRPLLDKFHLETLPSLKHRTQSRIYRYILYHQARKLKRKPGILQRLRGHTRQLLGTNYLENEVRVRRRKLTHGLDASRSGKKAMSYQDSYAQREPGARRKKLAGYLKAANELRQSYQQQYAQGWNRRDMTYDYEDDTPGAFPDAAVVRSGEEEMILFPSYARKHVKRKPEAVPGTIQEAPGDGRDVRDSSGAGDAEFWKQQWDNYEDDNAVVDVDVRGWIYSPHKGQMSRKQRVSLGIVRHLVGIQAPPAGAKTGSASPSPLGSRDPSPGQLSHHERSQVRQSQRDELLTAKEAEEILRRGEKEAEMAAKGAYSEKPAPGSDDNTKLYRAESRDSVRTQESRGNVRTHQLSHAASNSSMRSEDNITPLQKRASWNQPADMSAAELAEANGRLLARVRHFLAIPMANTPISVFFYNNEISKQRTVYTNPSGHFSITAALDFVPTHIRILASESLSATEEIIITESQGISVISDIDDTIKHSAISSGAREIFRSAFIRDLGDLTIDGVKEWYNRMAEMGVKFHYVSNSPWQLYPVISKYFSIAGLPPGSFHLKQYSAERKKGTLDKIARDFPERNFILIGDSGEADLENPGRVVAIFIRDVTTTEETGFFDSSFGSNPAQRHGGGRNGGVSNPSRLANSSSSEDNDDPELRAAIAASLRDMDEDDRKHSKSLFPPVPEDHPNLRPSLPPRRSTQAMANLIDLDEVPVERPTIRRVNTDSNADADTDGHRGSIASTSSTKSAPPPPRKPVALRSASGESPAPSPSTSKAAPPPPKPRHLSSSVHQASPLSQQTSTSNPPPKPPVGPKPTLNSQQTYASMARDKLSSVYNNLPSASSYLQPAPSSQESPAQSAQGIKKPAPPPPPPPRRGITTYPVAAASYNAPNMPHPSLPHRNPAPQNQQPFSTTAAVGAQRTNTGSSLGMNGANGGQGGDGAQYVNKREQLWRQRWARAEQVLGDKGVMLRSWRVGGDVVGEAERLIREVGERQKRNGSGNGNGNGNGNRR</sequence>
<feature type="compositionally biased region" description="Basic and acidic residues" evidence="1">
    <location>
        <begin position="675"/>
        <end position="692"/>
    </location>
</feature>
<gene>
    <name evidence="3" type="ORF">BS50DRAFT_599292</name>
</gene>
<dbReference type="InterPro" id="IPR052935">
    <property type="entry name" value="Mg2+_PAP"/>
</dbReference>
<feature type="compositionally biased region" description="Polar residues" evidence="1">
    <location>
        <begin position="1245"/>
        <end position="1269"/>
    </location>
</feature>
<dbReference type="PANTHER" id="PTHR28208">
    <property type="entry name" value="PHOSPHATIDATE PHOSPHATASE APP1"/>
    <property type="match status" value="1"/>
</dbReference>
<feature type="compositionally biased region" description="Pro residues" evidence="1">
    <location>
        <begin position="1207"/>
        <end position="1216"/>
    </location>
</feature>
<feature type="compositionally biased region" description="Gly residues" evidence="1">
    <location>
        <begin position="1273"/>
        <end position="1282"/>
    </location>
</feature>
<dbReference type="Gene3D" id="3.40.50.720">
    <property type="entry name" value="NAD(P)-binding Rossmann-like Domain"/>
    <property type="match status" value="1"/>
</dbReference>
<proteinExistence type="predicted"/>
<accession>A0A2T2NTR3</accession>
<feature type="compositionally biased region" description="Low complexity" evidence="1">
    <location>
        <begin position="1081"/>
        <end position="1090"/>
    </location>
</feature>
<protein>
    <recommendedName>
        <fullName evidence="2">Phosphatidate phosphatase APP1 catalytic domain-containing protein</fullName>
    </recommendedName>
</protein>
<evidence type="ECO:0000313" key="4">
    <source>
        <dbReference type="Proteomes" id="UP000240883"/>
    </source>
</evidence>
<dbReference type="InterPro" id="IPR036412">
    <property type="entry name" value="HAD-like_sf"/>
</dbReference>
<dbReference type="Pfam" id="PF09949">
    <property type="entry name" value="APP1_cat"/>
    <property type="match status" value="1"/>
</dbReference>
<feature type="compositionally biased region" description="Low complexity" evidence="1">
    <location>
        <begin position="981"/>
        <end position="992"/>
    </location>
</feature>
<feature type="compositionally biased region" description="Low complexity" evidence="1">
    <location>
        <begin position="1188"/>
        <end position="1202"/>
    </location>
</feature>
<dbReference type="SUPFAM" id="SSF51735">
    <property type="entry name" value="NAD(P)-binding Rossmann-fold domains"/>
    <property type="match status" value="1"/>
</dbReference>
<dbReference type="STRING" id="1448308.A0A2T2NTR3"/>
<feature type="compositionally biased region" description="Polar residues" evidence="1">
    <location>
        <begin position="1175"/>
        <end position="1187"/>
    </location>
</feature>
<feature type="region of interest" description="Disordered" evidence="1">
    <location>
        <begin position="959"/>
        <end position="1283"/>
    </location>
</feature>
<evidence type="ECO:0000259" key="2">
    <source>
        <dbReference type="Pfam" id="PF09949"/>
    </source>
</evidence>
<dbReference type="SUPFAM" id="SSF56784">
    <property type="entry name" value="HAD-like"/>
    <property type="match status" value="1"/>
</dbReference>
<dbReference type="InterPro" id="IPR036291">
    <property type="entry name" value="NAD(P)-bd_dom_sf"/>
</dbReference>
<dbReference type="InterPro" id="IPR002347">
    <property type="entry name" value="SDR_fam"/>
</dbReference>
<feature type="compositionally biased region" description="Gly residues" evidence="1">
    <location>
        <begin position="1340"/>
        <end position="1352"/>
    </location>
</feature>
<feature type="region of interest" description="Disordered" evidence="1">
    <location>
        <begin position="1331"/>
        <end position="1352"/>
    </location>
</feature>
<name>A0A2T2NTR3_CORCC</name>
<reference evidence="3 4" key="1">
    <citation type="journal article" date="2018" name="Front. Microbiol.">
        <title>Genome-Wide Analysis of Corynespora cassiicola Leaf Fall Disease Putative Effectors.</title>
        <authorList>
            <person name="Lopez D."/>
            <person name="Ribeiro S."/>
            <person name="Label P."/>
            <person name="Fumanal B."/>
            <person name="Venisse J.S."/>
            <person name="Kohler A."/>
            <person name="de Oliveira R.R."/>
            <person name="Labutti K."/>
            <person name="Lipzen A."/>
            <person name="Lail K."/>
            <person name="Bauer D."/>
            <person name="Ohm R.A."/>
            <person name="Barry K.W."/>
            <person name="Spatafora J."/>
            <person name="Grigoriev I.V."/>
            <person name="Martin F.M."/>
            <person name="Pujade-Renaud V."/>
        </authorList>
    </citation>
    <scope>NUCLEOTIDE SEQUENCE [LARGE SCALE GENOMIC DNA]</scope>
    <source>
        <strain evidence="3 4">Philippines</strain>
    </source>
</reference>
<keyword evidence="4" id="KW-1185">Reference proteome</keyword>
<dbReference type="OrthoDB" id="2117591at2759"/>
<feature type="compositionally biased region" description="Basic and acidic residues" evidence="1">
    <location>
        <begin position="625"/>
        <end position="639"/>
    </location>
</feature>
<organism evidence="3 4">
    <name type="scientific">Corynespora cassiicola Philippines</name>
    <dbReference type="NCBI Taxonomy" id="1448308"/>
    <lineage>
        <taxon>Eukaryota</taxon>
        <taxon>Fungi</taxon>
        <taxon>Dikarya</taxon>
        <taxon>Ascomycota</taxon>
        <taxon>Pezizomycotina</taxon>
        <taxon>Dothideomycetes</taxon>
        <taxon>Pleosporomycetidae</taxon>
        <taxon>Pleosporales</taxon>
        <taxon>Corynesporascaceae</taxon>
        <taxon>Corynespora</taxon>
    </lineage>
</organism>
<feature type="region of interest" description="Disordered" evidence="1">
    <location>
        <begin position="426"/>
        <end position="446"/>
    </location>
</feature>
<feature type="compositionally biased region" description="Pro residues" evidence="1">
    <location>
        <begin position="1146"/>
        <end position="1155"/>
    </location>
</feature>
<dbReference type="PRINTS" id="PR00081">
    <property type="entry name" value="GDHRDH"/>
</dbReference>
<dbReference type="Pfam" id="PF00106">
    <property type="entry name" value="adh_short"/>
    <property type="match status" value="1"/>
</dbReference>
<feature type="compositionally biased region" description="Polar residues" evidence="1">
    <location>
        <begin position="693"/>
        <end position="717"/>
    </location>
</feature>
<dbReference type="InterPro" id="IPR003903">
    <property type="entry name" value="UIM_dom"/>
</dbReference>
<dbReference type="GO" id="GO:0030479">
    <property type="term" value="C:actin cortical patch"/>
    <property type="evidence" value="ECO:0007669"/>
    <property type="project" value="TreeGrafter"/>
</dbReference>
<feature type="region of interest" description="Disordered" evidence="1">
    <location>
        <begin position="599"/>
        <end position="639"/>
    </location>
</feature>
<dbReference type="PANTHER" id="PTHR28208:SF3">
    <property type="entry name" value="PHOSPHATIDATE PHOSPHATASE APP1"/>
    <property type="match status" value="1"/>
</dbReference>
<feature type="region of interest" description="Disordered" evidence="1">
    <location>
        <begin position="520"/>
        <end position="544"/>
    </location>
</feature>
<dbReference type="GO" id="GO:0008195">
    <property type="term" value="F:phosphatidate phosphatase activity"/>
    <property type="evidence" value="ECO:0007669"/>
    <property type="project" value="InterPro"/>
</dbReference>
<feature type="compositionally biased region" description="Low complexity" evidence="1">
    <location>
        <begin position="1103"/>
        <end position="1118"/>
    </location>
</feature>
<feature type="compositionally biased region" description="Low complexity" evidence="1">
    <location>
        <begin position="1128"/>
        <end position="1145"/>
    </location>
</feature>
<feature type="domain" description="Phosphatidate phosphatase APP1 catalytic" evidence="2">
    <location>
        <begin position="819"/>
        <end position="950"/>
    </location>
</feature>
<dbReference type="Gene3D" id="6.10.140.100">
    <property type="match status" value="1"/>
</dbReference>
<dbReference type="EMBL" id="KZ678133">
    <property type="protein sequence ID" value="PSN68825.1"/>
    <property type="molecule type" value="Genomic_DNA"/>
</dbReference>
<feature type="compositionally biased region" description="Low complexity" evidence="1">
    <location>
        <begin position="1033"/>
        <end position="1042"/>
    </location>
</feature>
<evidence type="ECO:0000256" key="1">
    <source>
        <dbReference type="SAM" id="MobiDB-lite"/>
    </source>
</evidence>
<dbReference type="Proteomes" id="UP000240883">
    <property type="component" value="Unassembled WGS sequence"/>
</dbReference>
<dbReference type="InterPro" id="IPR019236">
    <property type="entry name" value="APP1_cat"/>
</dbReference>
<feature type="region of interest" description="Disordered" evidence="1">
    <location>
        <begin position="651"/>
        <end position="717"/>
    </location>
</feature>